<evidence type="ECO:0008006" key="4">
    <source>
        <dbReference type="Google" id="ProtNLM"/>
    </source>
</evidence>
<feature type="transmembrane region" description="Helical" evidence="1">
    <location>
        <begin position="78"/>
        <end position="100"/>
    </location>
</feature>
<keyword evidence="1" id="KW-0812">Transmembrane</keyword>
<feature type="transmembrane region" description="Helical" evidence="1">
    <location>
        <begin position="194"/>
        <end position="213"/>
    </location>
</feature>
<reference evidence="2" key="1">
    <citation type="submission" date="2020-03" db="EMBL/GenBank/DDBJ databases">
        <title>Draft sequencing of Paenibacilllus sp. S3N08.</title>
        <authorList>
            <person name="Kim D.-U."/>
        </authorList>
    </citation>
    <scope>NUCLEOTIDE SEQUENCE</scope>
    <source>
        <strain evidence="2">S3N08</strain>
    </source>
</reference>
<feature type="transmembrane region" description="Helical" evidence="1">
    <location>
        <begin position="148"/>
        <end position="165"/>
    </location>
</feature>
<keyword evidence="1" id="KW-0472">Membrane</keyword>
<name>A0ABX0JKA4_9BACL</name>
<accession>A0ABX0JKA4</accession>
<dbReference type="EMBL" id="JAAOIW010000017">
    <property type="protein sequence ID" value="NHN34305.1"/>
    <property type="molecule type" value="Genomic_DNA"/>
</dbReference>
<feature type="transmembrane region" description="Helical" evidence="1">
    <location>
        <begin position="6"/>
        <end position="27"/>
    </location>
</feature>
<feature type="transmembrane region" description="Helical" evidence="1">
    <location>
        <begin position="381"/>
        <end position="401"/>
    </location>
</feature>
<proteinExistence type="predicted"/>
<keyword evidence="1" id="KW-1133">Transmembrane helix</keyword>
<feature type="transmembrane region" description="Helical" evidence="1">
    <location>
        <begin position="225"/>
        <end position="242"/>
    </location>
</feature>
<organism evidence="2 3">
    <name type="scientific">Paenibacillus agricola</name>
    <dbReference type="NCBI Taxonomy" id="2716264"/>
    <lineage>
        <taxon>Bacteria</taxon>
        <taxon>Bacillati</taxon>
        <taxon>Bacillota</taxon>
        <taxon>Bacilli</taxon>
        <taxon>Bacillales</taxon>
        <taxon>Paenibacillaceae</taxon>
        <taxon>Paenibacillus</taxon>
    </lineage>
</organism>
<evidence type="ECO:0000313" key="3">
    <source>
        <dbReference type="Proteomes" id="UP001165962"/>
    </source>
</evidence>
<comment type="caution">
    <text evidence="2">The sequence shown here is derived from an EMBL/GenBank/DDBJ whole genome shotgun (WGS) entry which is preliminary data.</text>
</comment>
<dbReference type="Proteomes" id="UP001165962">
    <property type="component" value="Unassembled WGS sequence"/>
</dbReference>
<feature type="transmembrane region" description="Helical" evidence="1">
    <location>
        <begin position="413"/>
        <end position="437"/>
    </location>
</feature>
<dbReference type="RefSeq" id="WP_166155104.1">
    <property type="nucleotide sequence ID" value="NZ_JAAOIW010000017.1"/>
</dbReference>
<feature type="transmembrane region" description="Helical" evidence="1">
    <location>
        <begin position="121"/>
        <end position="142"/>
    </location>
</feature>
<evidence type="ECO:0000313" key="2">
    <source>
        <dbReference type="EMBL" id="NHN34305.1"/>
    </source>
</evidence>
<evidence type="ECO:0000256" key="1">
    <source>
        <dbReference type="SAM" id="Phobius"/>
    </source>
</evidence>
<protein>
    <recommendedName>
        <fullName evidence="4">Dolichyl-phosphate-mannose-protein mannosyltransferase</fullName>
    </recommendedName>
</protein>
<feature type="transmembrane region" description="Helical" evidence="1">
    <location>
        <begin position="172"/>
        <end position="188"/>
    </location>
</feature>
<keyword evidence="3" id="KW-1185">Reference proteome</keyword>
<sequence length="470" mass="54959">MQNLKIKQFITILFIVQMVVGTIWILLNINKVPHYGDTPEYIHLSLTLDLDKYRTILYPIFLKYTILLSTYLNIPYHVIVYIIQMIVSFISIYSLFYMFAYVLKKKNKICSKSKTLSRKEWLTILFLTFFVFTNPLTAHFNLSVLTDSLALSFTLLFISFIVHLCNCNNDKILLNIILASLFFVLMSITRPERVVIGALFIGVLTLYELVRYIKNKDKVIAQKTSLLLVVLIIGLVFTQIINTNTQNHIVDSNRVQPSISRSLYERIVWPRLSGVYNELPDSIKQVISYEEAISHDQSVNNTNMVMKKLLDYDKGSWNSVHTITKIAFLKYYLQIILSVSYDSIKNIFTPLTFTFNKYMKDQWIDWTMTRMSEFHPMLSNLYIKYFKILLIIMLSLILVKIKTAYNFVKNTNRITSIIIIFALTCTIFFVGVSNLGYHIRYSMPIYITLIILITELTRNLFPNEFNSKEK</sequence>
<gene>
    <name evidence="2" type="ORF">G9U52_31385</name>
</gene>